<dbReference type="OrthoDB" id="10063284at2759"/>
<evidence type="ECO:0000313" key="2">
    <source>
        <dbReference type="EnsemblMetazoa" id="Aqu2.1.16995_001"/>
    </source>
</evidence>
<feature type="domain" description="DUF4371" evidence="1">
    <location>
        <begin position="46"/>
        <end position="154"/>
    </location>
</feature>
<dbReference type="OMA" id="CESRIWE"/>
<dbReference type="SUPFAM" id="SSF53098">
    <property type="entry name" value="Ribonuclease H-like"/>
    <property type="match status" value="1"/>
</dbReference>
<reference evidence="2" key="1">
    <citation type="submission" date="2017-05" db="UniProtKB">
        <authorList>
            <consortium name="EnsemblMetazoa"/>
        </authorList>
    </citation>
    <scope>IDENTIFICATION</scope>
</reference>
<dbReference type="EnsemblMetazoa" id="Aqu2.1.16995_001">
    <property type="protein sequence ID" value="Aqu2.1.16995_001"/>
    <property type="gene ID" value="Aqu2.1.16995"/>
</dbReference>
<evidence type="ECO:0000259" key="1">
    <source>
        <dbReference type="Pfam" id="PF14291"/>
    </source>
</evidence>
<dbReference type="InterPro" id="IPR012337">
    <property type="entry name" value="RNaseH-like_sf"/>
</dbReference>
<accession>A0A1X7TQ27</accession>
<dbReference type="InterPro" id="IPR025398">
    <property type="entry name" value="DUF4371"/>
</dbReference>
<protein>
    <recommendedName>
        <fullName evidence="1">DUF4371 domain-containing protein</fullName>
    </recommendedName>
</protein>
<dbReference type="PANTHER" id="PTHR45749">
    <property type="match status" value="1"/>
</dbReference>
<proteinExistence type="predicted"/>
<dbReference type="Pfam" id="PF14291">
    <property type="entry name" value="DUF4371"/>
    <property type="match status" value="1"/>
</dbReference>
<dbReference type="AlphaFoldDB" id="A0A1X7TQ27"/>
<sequence>MNEFLRLYNNPSEGVNTPLDCEAHRIIERNRKVIESLLKIVILCGKQGLPFRGHRNDNVNWVLDKDCGNDGIFVEIIRFRAETDPILANHLVSAPKYAKYTSKTIQNELISAVGQKIQKEILDEVKRAHFYSVIADEVTDAANKEELSIVLRYFTEDVANICGQCYDGASNMSGAKSGCKTIIQKEAPLAMYFHCAAHRLNLALVSSCSILAFKSAESCIGEIARFFSYSAKRQRLLDKAVEVKSSSESRANKLIDSCITRWVERIESYTIFMELLHEAIHSSLDAMAHPRLHTDLGTDWGWDGETVTRANGFLFQLQSPSFLVSFHILQVMTLLKDLTEKLQMQAIDVIYAYNAITSVVSTFKSLRQQ</sequence>
<dbReference type="PANTHER" id="PTHR45749:SF21">
    <property type="entry name" value="DUF4371 DOMAIN-CONTAINING PROTEIN"/>
    <property type="match status" value="1"/>
</dbReference>
<dbReference type="eggNOG" id="ENOG502QQVP">
    <property type="taxonomic scope" value="Eukaryota"/>
</dbReference>
<name>A0A1X7TQ27_AMPQE</name>
<dbReference type="InParanoid" id="A0A1X7TQ27"/>
<organism evidence="2">
    <name type="scientific">Amphimedon queenslandica</name>
    <name type="common">Sponge</name>
    <dbReference type="NCBI Taxonomy" id="400682"/>
    <lineage>
        <taxon>Eukaryota</taxon>
        <taxon>Metazoa</taxon>
        <taxon>Porifera</taxon>
        <taxon>Demospongiae</taxon>
        <taxon>Heteroscleromorpha</taxon>
        <taxon>Haplosclerida</taxon>
        <taxon>Niphatidae</taxon>
        <taxon>Amphimedon</taxon>
    </lineage>
</organism>